<protein>
    <recommendedName>
        <fullName evidence="3">Phage tail protein</fullName>
    </recommendedName>
</protein>
<reference evidence="2" key="1">
    <citation type="journal article" date="2019" name="Int. J. Syst. Evol. Microbiol.">
        <title>The Global Catalogue of Microorganisms (GCM) 10K type strain sequencing project: providing services to taxonomists for standard genome sequencing and annotation.</title>
        <authorList>
            <consortium name="The Broad Institute Genomics Platform"/>
            <consortium name="The Broad Institute Genome Sequencing Center for Infectious Disease"/>
            <person name="Wu L."/>
            <person name="Ma J."/>
        </authorList>
    </citation>
    <scope>NUCLEOTIDE SEQUENCE [LARGE SCALE GENOMIC DNA]</scope>
    <source>
        <strain evidence="2">JCM 4602</strain>
    </source>
</reference>
<dbReference type="EMBL" id="BMUW01000004">
    <property type="protein sequence ID" value="GGZ53306.1"/>
    <property type="molecule type" value="Genomic_DNA"/>
</dbReference>
<accession>A0ABQ3BPG3</accession>
<name>A0ABQ3BPG3_9ACTN</name>
<comment type="caution">
    <text evidence="1">The sequence shown here is derived from an EMBL/GenBank/DDBJ whole genome shotgun (WGS) entry which is preliminary data.</text>
</comment>
<gene>
    <name evidence="1" type="ORF">GCM10010328_30150</name>
</gene>
<proteinExistence type="predicted"/>
<keyword evidence="2" id="KW-1185">Reference proteome</keyword>
<evidence type="ECO:0000313" key="1">
    <source>
        <dbReference type="EMBL" id="GGZ53306.1"/>
    </source>
</evidence>
<sequence>MPLITAPYIAPEEPPVVPPVEVPEVGYAAITYIDPTGQRWPMTDTSLEWYALAEGVSGLGAVTYTLTSDPHPRGGARLRHAQPQPRTVVWPVLVKGRDHMVFTENWRALGRAFTRTLREGPGILEVARPDGRVRRLPVHYSEGWDGRGQAATGITWDSAVVTLWCEDPYWVDAVPLAVHREAGVAGDFLVPYPNVSSSQILGETVVTNPGDVEVWPEWVVTGPATLITFTRQDTGDSFVLDPTDTAHGALLAGEQVVISTDPPRVRYQDGSPDGVNWIGALNWPASNLWSLPSGDTGVSFQLDGANTGSAVDLTFHPRYEMA</sequence>
<dbReference type="Proteomes" id="UP000624183">
    <property type="component" value="Unassembled WGS sequence"/>
</dbReference>
<evidence type="ECO:0008006" key="3">
    <source>
        <dbReference type="Google" id="ProtNLM"/>
    </source>
</evidence>
<evidence type="ECO:0000313" key="2">
    <source>
        <dbReference type="Proteomes" id="UP000624183"/>
    </source>
</evidence>
<organism evidence="1 2">
    <name type="scientific">Streptomyces rubiginosohelvolus</name>
    <dbReference type="NCBI Taxonomy" id="67362"/>
    <lineage>
        <taxon>Bacteria</taxon>
        <taxon>Bacillati</taxon>
        <taxon>Actinomycetota</taxon>
        <taxon>Actinomycetes</taxon>
        <taxon>Kitasatosporales</taxon>
        <taxon>Streptomycetaceae</taxon>
        <taxon>Streptomyces</taxon>
    </lineage>
</organism>